<feature type="compositionally biased region" description="Basic and acidic residues" evidence="1">
    <location>
        <begin position="24"/>
        <end position="33"/>
    </location>
</feature>
<feature type="domain" description="Zinc finger CGNR" evidence="2">
    <location>
        <begin position="123"/>
        <end position="145"/>
    </location>
</feature>
<name>A0AAU1TY81_9ACTN</name>
<dbReference type="Gene3D" id="1.10.3300.10">
    <property type="entry name" value="Jann2411-like domain"/>
    <property type="match status" value="1"/>
</dbReference>
<dbReference type="Pfam" id="PF11706">
    <property type="entry name" value="zf-CGNR"/>
    <property type="match status" value="1"/>
</dbReference>
<feature type="compositionally biased region" description="Basic and acidic residues" evidence="1">
    <location>
        <begin position="46"/>
        <end position="57"/>
    </location>
</feature>
<feature type="compositionally biased region" description="Acidic residues" evidence="1">
    <location>
        <begin position="9"/>
        <end position="23"/>
    </location>
</feature>
<organism evidence="3">
    <name type="scientific">Streptomyces sp. NBC_00119</name>
    <dbReference type="NCBI Taxonomy" id="2975659"/>
    <lineage>
        <taxon>Bacteria</taxon>
        <taxon>Bacillati</taxon>
        <taxon>Actinomycetota</taxon>
        <taxon>Actinomycetes</taxon>
        <taxon>Kitasatosporales</taxon>
        <taxon>Streptomycetaceae</taxon>
        <taxon>Streptomyces</taxon>
    </lineage>
</organism>
<dbReference type="InterPro" id="IPR021005">
    <property type="entry name" value="Znf_CGNR"/>
</dbReference>
<proteinExistence type="predicted"/>
<reference evidence="3" key="1">
    <citation type="submission" date="2022-10" db="EMBL/GenBank/DDBJ databases">
        <title>The complete genomes of actinobacterial strains from the NBC collection.</title>
        <authorList>
            <person name="Joergensen T.S."/>
            <person name="Alvarez Arevalo M."/>
            <person name="Sterndorff E.B."/>
            <person name="Faurdal D."/>
            <person name="Vuksanovic O."/>
            <person name="Mourched A.-S."/>
            <person name="Charusanti P."/>
            <person name="Shaw S."/>
            <person name="Blin K."/>
            <person name="Weber T."/>
        </authorList>
    </citation>
    <scope>NUCLEOTIDE SEQUENCE</scope>
    <source>
        <strain evidence="3">NBC_00119</strain>
    </source>
</reference>
<evidence type="ECO:0000313" key="3">
    <source>
        <dbReference type="EMBL" id="WTS10043.1"/>
    </source>
</evidence>
<dbReference type="SUPFAM" id="SSF160904">
    <property type="entry name" value="Jann2411-like"/>
    <property type="match status" value="1"/>
</dbReference>
<dbReference type="AlphaFoldDB" id="A0AAU1TY81"/>
<protein>
    <submittedName>
        <fullName evidence="3">CGNR zinc finger domain-containing protein</fullName>
    </submittedName>
</protein>
<feature type="region of interest" description="Disordered" evidence="1">
    <location>
        <begin position="1"/>
        <end position="57"/>
    </location>
</feature>
<sequence length="155" mass="16412">MTGYAACPAEEDDHSEEDAEETGEPQRRCRRVGELCGDAEPEGGDDEARVGGEEEGREGLRACARGRGLRDQCDGGLGQRAGADSGDVRAQWRLRETDPVRAALAIVAVDAVATLGGDVDGVIKRCEQPTCGGLFVDTSRGGRRRGAPCRPAETR</sequence>
<evidence type="ECO:0000259" key="2">
    <source>
        <dbReference type="Pfam" id="PF11706"/>
    </source>
</evidence>
<gene>
    <name evidence="3" type="ORF">OHU69_02355</name>
</gene>
<evidence type="ECO:0000256" key="1">
    <source>
        <dbReference type="SAM" id="MobiDB-lite"/>
    </source>
</evidence>
<dbReference type="EMBL" id="CP108195">
    <property type="protein sequence ID" value="WTS10043.1"/>
    <property type="molecule type" value="Genomic_DNA"/>
</dbReference>
<accession>A0AAU1TY81</accession>
<dbReference type="InterPro" id="IPR023286">
    <property type="entry name" value="ABATE_dom_sf"/>
</dbReference>